<gene>
    <name evidence="3" type="ORF">DI487_11825</name>
</gene>
<reference evidence="3 4" key="1">
    <citation type="submission" date="2018-05" db="EMBL/GenBank/DDBJ databases">
        <title>Flavobacterium sp. MEBiC07310.</title>
        <authorList>
            <person name="Baek K."/>
        </authorList>
    </citation>
    <scope>NUCLEOTIDE SEQUENCE [LARGE SCALE GENOMIC DNA]</scope>
    <source>
        <strain evidence="3 4">MEBiC07310</strain>
    </source>
</reference>
<dbReference type="Proteomes" id="UP000245429">
    <property type="component" value="Chromosome"/>
</dbReference>
<feature type="transmembrane region" description="Helical" evidence="1">
    <location>
        <begin position="12"/>
        <end position="34"/>
    </location>
</feature>
<name>A0A2U8QXE4_9FLAO</name>
<keyword evidence="3" id="KW-0808">Transferase</keyword>
<keyword evidence="1" id="KW-0812">Transmembrane</keyword>
<keyword evidence="4" id="KW-1185">Reference proteome</keyword>
<evidence type="ECO:0000259" key="2">
    <source>
        <dbReference type="Pfam" id="PF20584"/>
    </source>
</evidence>
<feature type="transmembrane region" description="Helical" evidence="1">
    <location>
        <begin position="54"/>
        <end position="83"/>
    </location>
</feature>
<dbReference type="EMBL" id="CP029463">
    <property type="protein sequence ID" value="AWM14475.1"/>
    <property type="molecule type" value="Genomic_DNA"/>
</dbReference>
<protein>
    <submittedName>
        <fullName evidence="3">Diacylglyceryl transferase</fullName>
    </submittedName>
</protein>
<dbReference type="AlphaFoldDB" id="A0A2U8QXE4"/>
<dbReference type="OrthoDB" id="1151370at2"/>
<dbReference type="InterPro" id="IPR046714">
    <property type="entry name" value="DUF6787"/>
</dbReference>
<feature type="domain" description="DUF6787" evidence="2">
    <location>
        <begin position="18"/>
        <end position="97"/>
    </location>
</feature>
<accession>A0A2U8QXE4</accession>
<dbReference type="RefSeq" id="WP_109569834.1">
    <property type="nucleotide sequence ID" value="NZ_CP029463.1"/>
</dbReference>
<sequence>MKKLKERWNIKSNFQFVIIFIVFAITGSTAAYVSRPISDVLGIQKDNLPYWIYLPVRLIIIFPLYQILLIAIGTLFGQFKFFWWFEKKMLRGMGLGFIADFFEQLTPKK</sequence>
<keyword evidence="1" id="KW-0472">Membrane</keyword>
<organism evidence="3 4">
    <name type="scientific">Flavobacterium sediminis</name>
    <dbReference type="NCBI Taxonomy" id="2201181"/>
    <lineage>
        <taxon>Bacteria</taxon>
        <taxon>Pseudomonadati</taxon>
        <taxon>Bacteroidota</taxon>
        <taxon>Flavobacteriia</taxon>
        <taxon>Flavobacteriales</taxon>
        <taxon>Flavobacteriaceae</taxon>
        <taxon>Flavobacterium</taxon>
    </lineage>
</organism>
<keyword evidence="1" id="KW-1133">Transmembrane helix</keyword>
<dbReference type="Pfam" id="PF20584">
    <property type="entry name" value="DUF6787"/>
    <property type="match status" value="1"/>
</dbReference>
<evidence type="ECO:0000313" key="3">
    <source>
        <dbReference type="EMBL" id="AWM14475.1"/>
    </source>
</evidence>
<evidence type="ECO:0000313" key="4">
    <source>
        <dbReference type="Proteomes" id="UP000245429"/>
    </source>
</evidence>
<dbReference type="GO" id="GO:0016740">
    <property type="term" value="F:transferase activity"/>
    <property type="evidence" value="ECO:0007669"/>
    <property type="project" value="UniProtKB-KW"/>
</dbReference>
<evidence type="ECO:0000256" key="1">
    <source>
        <dbReference type="SAM" id="Phobius"/>
    </source>
</evidence>
<dbReference type="KEGG" id="fse:DI487_11825"/>
<proteinExistence type="predicted"/>